<dbReference type="EMBL" id="JAKKPZ010000079">
    <property type="protein sequence ID" value="KAI1703638.1"/>
    <property type="molecule type" value="Genomic_DNA"/>
</dbReference>
<dbReference type="InterPro" id="IPR036282">
    <property type="entry name" value="Glutathione-S-Trfase_C_sf"/>
</dbReference>
<evidence type="ECO:0000259" key="3">
    <source>
        <dbReference type="PROSITE" id="PS50405"/>
    </source>
</evidence>
<organism evidence="4 5">
    <name type="scientific">Ditylenchus destructor</name>
    <dbReference type="NCBI Taxonomy" id="166010"/>
    <lineage>
        <taxon>Eukaryota</taxon>
        <taxon>Metazoa</taxon>
        <taxon>Ecdysozoa</taxon>
        <taxon>Nematoda</taxon>
        <taxon>Chromadorea</taxon>
        <taxon>Rhabditida</taxon>
        <taxon>Tylenchina</taxon>
        <taxon>Tylenchomorpha</taxon>
        <taxon>Sphaerularioidea</taxon>
        <taxon>Anguinidae</taxon>
        <taxon>Anguininae</taxon>
        <taxon>Ditylenchus</taxon>
    </lineage>
</organism>
<dbReference type="SFLD" id="SFLDG00363">
    <property type="entry name" value="AMPS_(cytGST):_Alpha-__Mu-__Pi"/>
    <property type="match status" value="1"/>
</dbReference>
<evidence type="ECO:0000313" key="4">
    <source>
        <dbReference type="EMBL" id="KAI1703638.1"/>
    </source>
</evidence>
<dbReference type="AlphaFoldDB" id="A0AAD4MTY3"/>
<gene>
    <name evidence="4" type="ORF">DdX_14777</name>
</gene>
<comment type="caution">
    <text evidence="4">The sequence shown here is derived from an EMBL/GenBank/DDBJ whole genome shotgun (WGS) entry which is preliminary data.</text>
</comment>
<proteinExistence type="predicted"/>
<dbReference type="PANTHER" id="PTHR11571:SF256">
    <property type="entry name" value="GST C-TERMINAL DOMAIN-CONTAINING PROTEIN-RELATED"/>
    <property type="match status" value="1"/>
</dbReference>
<dbReference type="CDD" id="cd03039">
    <property type="entry name" value="GST_N_Sigma_like"/>
    <property type="match status" value="1"/>
</dbReference>
<dbReference type="GO" id="GO:0004364">
    <property type="term" value="F:glutathione transferase activity"/>
    <property type="evidence" value="ECO:0007669"/>
    <property type="project" value="TreeGrafter"/>
</dbReference>
<dbReference type="SUPFAM" id="SSF52833">
    <property type="entry name" value="Thioredoxin-like"/>
    <property type="match status" value="1"/>
</dbReference>
<dbReference type="GO" id="GO:0006749">
    <property type="term" value="P:glutathione metabolic process"/>
    <property type="evidence" value="ECO:0007669"/>
    <property type="project" value="TreeGrafter"/>
</dbReference>
<dbReference type="SUPFAM" id="SSF47616">
    <property type="entry name" value="GST C-terminal domain-like"/>
    <property type="match status" value="1"/>
</dbReference>
<reference evidence="4" key="1">
    <citation type="submission" date="2022-01" db="EMBL/GenBank/DDBJ databases">
        <title>Genome Sequence Resource for Two Populations of Ditylenchus destructor, the Migratory Endoparasitic Phytonematode.</title>
        <authorList>
            <person name="Zhang H."/>
            <person name="Lin R."/>
            <person name="Xie B."/>
        </authorList>
    </citation>
    <scope>NUCLEOTIDE SEQUENCE</scope>
    <source>
        <strain evidence="4">BazhouSP</strain>
    </source>
</reference>
<dbReference type="SFLD" id="SFLDG01205">
    <property type="entry name" value="AMPS.1"/>
    <property type="match status" value="1"/>
</dbReference>
<feature type="transmembrane region" description="Helical" evidence="1">
    <location>
        <begin position="12"/>
        <end position="38"/>
    </location>
</feature>
<accession>A0AAD4MTY3</accession>
<keyword evidence="5" id="KW-1185">Reference proteome</keyword>
<protein>
    <submittedName>
        <fullName evidence="4">Glutathione S-transferase 5</fullName>
    </submittedName>
</protein>
<dbReference type="SFLD" id="SFLDS00019">
    <property type="entry name" value="Glutathione_Transferase_(cytos"/>
    <property type="match status" value="1"/>
</dbReference>
<dbReference type="PROSITE" id="PS50405">
    <property type="entry name" value="GST_CTER"/>
    <property type="match status" value="1"/>
</dbReference>
<dbReference type="InterPro" id="IPR040079">
    <property type="entry name" value="Glutathione_S-Trfase"/>
</dbReference>
<dbReference type="InterPro" id="IPR036249">
    <property type="entry name" value="Thioredoxin-like_sf"/>
</dbReference>
<evidence type="ECO:0000259" key="2">
    <source>
        <dbReference type="PROSITE" id="PS50404"/>
    </source>
</evidence>
<keyword evidence="1" id="KW-1133">Transmembrane helix</keyword>
<dbReference type="PROSITE" id="PS50404">
    <property type="entry name" value="GST_NTER"/>
    <property type="match status" value="1"/>
</dbReference>
<feature type="domain" description="GST N-terminal" evidence="2">
    <location>
        <begin position="54"/>
        <end position="133"/>
    </location>
</feature>
<keyword evidence="1" id="KW-0812">Transmembrane</keyword>
<dbReference type="Gene3D" id="1.20.1050.130">
    <property type="match status" value="1"/>
</dbReference>
<sequence length="257" mass="29971">MDKLNENRVRLIGAGLAVFLAVLLIVQLIISIVALVAIGSVGKSQLSDDYSQDTSYSFYYFDYRGRGEETRLLLIYADQPFEDVRYNRSYWFSDIKKTARYGQLPYLDINDGRRLYESYAISRYLAKRFDLSGKGAWEQAKVDEFADFHKDNDNEWYDYGYMEVLSENDTRLPLLKESTDKKFPTYVSQIEASGSGFLMPSGVTWADFPVANFLETFKNTQPDLWSGRWPVLEEFHRRVHALPRIDEYVKNRKFSLI</sequence>
<evidence type="ECO:0000313" key="5">
    <source>
        <dbReference type="Proteomes" id="UP001201812"/>
    </source>
</evidence>
<name>A0AAD4MTY3_9BILA</name>
<dbReference type="CDD" id="cd03192">
    <property type="entry name" value="GST_C_Sigma_like"/>
    <property type="match status" value="1"/>
</dbReference>
<dbReference type="InterPro" id="IPR004045">
    <property type="entry name" value="Glutathione_S-Trfase_N"/>
</dbReference>
<dbReference type="Pfam" id="PF14497">
    <property type="entry name" value="GST_C_3"/>
    <property type="match status" value="1"/>
</dbReference>
<dbReference type="Proteomes" id="UP001201812">
    <property type="component" value="Unassembled WGS sequence"/>
</dbReference>
<dbReference type="PANTHER" id="PTHR11571">
    <property type="entry name" value="GLUTATHIONE S-TRANSFERASE"/>
    <property type="match status" value="1"/>
</dbReference>
<dbReference type="InterPro" id="IPR050213">
    <property type="entry name" value="GST_superfamily"/>
</dbReference>
<feature type="domain" description="GST C-terminal" evidence="3">
    <location>
        <begin position="135"/>
        <end position="257"/>
    </location>
</feature>
<dbReference type="InterPro" id="IPR010987">
    <property type="entry name" value="Glutathione-S-Trfase_C-like"/>
</dbReference>
<keyword evidence="1" id="KW-0472">Membrane</keyword>
<dbReference type="Pfam" id="PF02798">
    <property type="entry name" value="GST_N"/>
    <property type="match status" value="1"/>
</dbReference>
<dbReference type="InterPro" id="IPR004046">
    <property type="entry name" value="GST_C"/>
</dbReference>
<evidence type="ECO:0000256" key="1">
    <source>
        <dbReference type="SAM" id="Phobius"/>
    </source>
</evidence>